<dbReference type="SUPFAM" id="SSF69118">
    <property type="entry name" value="AhpD-like"/>
    <property type="match status" value="1"/>
</dbReference>
<dbReference type="Proteomes" id="UP000664132">
    <property type="component" value="Unassembled WGS sequence"/>
</dbReference>
<accession>A0A8H7SX87</accession>
<protein>
    <recommendedName>
        <fullName evidence="3">Carboxymuconolactone decarboxylase-like domain-containing protein</fullName>
    </recommendedName>
</protein>
<evidence type="ECO:0000313" key="1">
    <source>
        <dbReference type="EMBL" id="KAG4411169.1"/>
    </source>
</evidence>
<dbReference type="InterPro" id="IPR029032">
    <property type="entry name" value="AhpD-like"/>
</dbReference>
<dbReference type="AlphaFoldDB" id="A0A8H7SX87"/>
<evidence type="ECO:0008006" key="3">
    <source>
        <dbReference type="Google" id="ProtNLM"/>
    </source>
</evidence>
<proteinExistence type="predicted"/>
<dbReference type="Gene3D" id="1.20.1290.10">
    <property type="entry name" value="AhpD-like"/>
    <property type="match status" value="1"/>
</dbReference>
<dbReference type="PANTHER" id="PTHR34846:SF11">
    <property type="entry name" value="4-CARBOXYMUCONOLACTONE DECARBOXYLASE FAMILY PROTEIN (AFU_ORTHOLOGUE AFUA_6G11590)"/>
    <property type="match status" value="1"/>
</dbReference>
<reference evidence="1" key="1">
    <citation type="submission" date="2021-02" db="EMBL/GenBank/DDBJ databases">
        <title>Genome sequence Cadophora malorum strain M34.</title>
        <authorList>
            <person name="Stefanovic E."/>
            <person name="Vu D."/>
            <person name="Scully C."/>
            <person name="Dijksterhuis J."/>
            <person name="Roader J."/>
            <person name="Houbraken J."/>
        </authorList>
    </citation>
    <scope>NUCLEOTIDE SEQUENCE</scope>
    <source>
        <strain evidence="1">M34</strain>
    </source>
</reference>
<dbReference type="EMBL" id="JAFJYH010000511">
    <property type="protein sequence ID" value="KAG4411169.1"/>
    <property type="molecule type" value="Genomic_DNA"/>
</dbReference>
<gene>
    <name evidence="1" type="ORF">IFR04_015695</name>
</gene>
<dbReference type="PANTHER" id="PTHR34846">
    <property type="entry name" value="4-CARBOXYMUCONOLACTONE DECARBOXYLASE FAMILY PROTEIN (AFU_ORTHOLOGUE AFUA_6G11590)"/>
    <property type="match status" value="1"/>
</dbReference>
<keyword evidence="2" id="KW-1185">Reference proteome</keyword>
<comment type="caution">
    <text evidence="1">The sequence shown here is derived from an EMBL/GenBank/DDBJ whole genome shotgun (WGS) entry which is preliminary data.</text>
</comment>
<dbReference type="OrthoDB" id="2567457at2759"/>
<name>A0A8H7SX87_9HELO</name>
<evidence type="ECO:0000313" key="2">
    <source>
        <dbReference type="Proteomes" id="UP000664132"/>
    </source>
</evidence>
<organism evidence="1 2">
    <name type="scientific">Cadophora malorum</name>
    <dbReference type="NCBI Taxonomy" id="108018"/>
    <lineage>
        <taxon>Eukaryota</taxon>
        <taxon>Fungi</taxon>
        <taxon>Dikarya</taxon>
        <taxon>Ascomycota</taxon>
        <taxon>Pezizomycotina</taxon>
        <taxon>Leotiomycetes</taxon>
        <taxon>Helotiales</taxon>
        <taxon>Ploettnerulaceae</taxon>
        <taxon>Cadophora</taxon>
    </lineage>
</organism>
<sequence length="192" mass="20908">MATKPPRFPSVQDTPEKAEAFAEVERIVKELHGASFKVKNDDGNFLGPFGVLSSAPKTFVPYLEYTLAFFKLPHVTTKERELAILAAVSVTKSEFVEYAHHKIGIAQGLSQAQVEIASKGHVPIEGLSDREESIYELSLSLARGFGKIDDKQFNLAVTLLGREGVSQVAQLVGGYILVSLLVNVGDIRPPQS</sequence>